<keyword evidence="17" id="KW-1185">Reference proteome</keyword>
<dbReference type="InterPro" id="IPR036396">
    <property type="entry name" value="Cyt_P450_sf"/>
</dbReference>
<feature type="chain" id="PRO_5035173885" evidence="15">
    <location>
        <begin position="19"/>
        <end position="555"/>
    </location>
</feature>
<accession>A0A8J2VWG0</accession>
<evidence type="ECO:0000256" key="8">
    <source>
        <dbReference type="ARBA" id="ARBA00022824"/>
    </source>
</evidence>
<dbReference type="OrthoDB" id="1372046at2759"/>
<evidence type="ECO:0000256" key="10">
    <source>
        <dbReference type="ARBA" id="ARBA00023002"/>
    </source>
</evidence>
<evidence type="ECO:0000256" key="2">
    <source>
        <dbReference type="ARBA" id="ARBA00003690"/>
    </source>
</evidence>
<keyword evidence="15" id="KW-0732">Signal</keyword>
<comment type="function">
    <text evidence="2">May be involved in the metabolism of insect hormones and in the breakdown of synthetic insecticides.</text>
</comment>
<dbReference type="EMBL" id="CAKASE010000063">
    <property type="protein sequence ID" value="CAG9569440.1"/>
    <property type="molecule type" value="Genomic_DNA"/>
</dbReference>
<keyword evidence="9" id="KW-0492">Microsome</keyword>
<name>A0A8J2VWG0_9NEOP</name>
<gene>
    <name evidence="16" type="ORF">DCHRY22_LOCUS8839</name>
</gene>
<evidence type="ECO:0000256" key="11">
    <source>
        <dbReference type="ARBA" id="ARBA00023004"/>
    </source>
</evidence>
<evidence type="ECO:0000256" key="1">
    <source>
        <dbReference type="ARBA" id="ARBA00001971"/>
    </source>
</evidence>
<evidence type="ECO:0000256" key="7">
    <source>
        <dbReference type="ARBA" id="ARBA00022723"/>
    </source>
</evidence>
<dbReference type="GO" id="GO:0004497">
    <property type="term" value="F:monooxygenase activity"/>
    <property type="evidence" value="ECO:0007669"/>
    <property type="project" value="UniProtKB-KW"/>
</dbReference>
<keyword evidence="13" id="KW-0472">Membrane</keyword>
<dbReference type="PRINTS" id="PR00385">
    <property type="entry name" value="P450"/>
</dbReference>
<evidence type="ECO:0000256" key="14">
    <source>
        <dbReference type="PIRSR" id="PIRSR602401-1"/>
    </source>
</evidence>
<evidence type="ECO:0000256" key="6">
    <source>
        <dbReference type="ARBA" id="ARBA00022617"/>
    </source>
</evidence>
<dbReference type="InterPro" id="IPR002401">
    <property type="entry name" value="Cyt_P450_E_grp-I"/>
</dbReference>
<dbReference type="PANTHER" id="PTHR24291">
    <property type="entry name" value="CYTOCHROME P450 FAMILY 4"/>
    <property type="match status" value="1"/>
</dbReference>
<reference evidence="16" key="1">
    <citation type="submission" date="2021-09" db="EMBL/GenBank/DDBJ databases">
        <authorList>
            <person name="Martin H S."/>
        </authorList>
    </citation>
    <scope>NUCLEOTIDE SEQUENCE</scope>
</reference>
<dbReference type="GO" id="GO:0005506">
    <property type="term" value="F:iron ion binding"/>
    <property type="evidence" value="ECO:0007669"/>
    <property type="project" value="InterPro"/>
</dbReference>
<comment type="cofactor">
    <cofactor evidence="1 14">
        <name>heme</name>
        <dbReference type="ChEBI" id="CHEBI:30413"/>
    </cofactor>
</comment>
<dbReference type="InterPro" id="IPR050196">
    <property type="entry name" value="Cytochrome_P450_Monoox"/>
</dbReference>
<organism evidence="16 17">
    <name type="scientific">Danaus chrysippus</name>
    <name type="common">African queen</name>
    <dbReference type="NCBI Taxonomy" id="151541"/>
    <lineage>
        <taxon>Eukaryota</taxon>
        <taxon>Metazoa</taxon>
        <taxon>Ecdysozoa</taxon>
        <taxon>Arthropoda</taxon>
        <taxon>Hexapoda</taxon>
        <taxon>Insecta</taxon>
        <taxon>Pterygota</taxon>
        <taxon>Neoptera</taxon>
        <taxon>Endopterygota</taxon>
        <taxon>Lepidoptera</taxon>
        <taxon>Glossata</taxon>
        <taxon>Ditrysia</taxon>
        <taxon>Papilionoidea</taxon>
        <taxon>Nymphalidae</taxon>
        <taxon>Danainae</taxon>
        <taxon>Danaini</taxon>
        <taxon>Danaina</taxon>
        <taxon>Danaus</taxon>
        <taxon>Anosia</taxon>
    </lineage>
</organism>
<dbReference type="GO" id="GO:0020037">
    <property type="term" value="F:heme binding"/>
    <property type="evidence" value="ECO:0007669"/>
    <property type="project" value="InterPro"/>
</dbReference>
<evidence type="ECO:0000256" key="4">
    <source>
        <dbReference type="ARBA" id="ARBA00004406"/>
    </source>
</evidence>
<keyword evidence="8" id="KW-0256">Endoplasmic reticulum</keyword>
<dbReference type="GO" id="GO:0016705">
    <property type="term" value="F:oxidoreductase activity, acting on paired donors, with incorporation or reduction of molecular oxygen"/>
    <property type="evidence" value="ECO:0007669"/>
    <property type="project" value="InterPro"/>
</dbReference>
<keyword evidence="7 14" id="KW-0479">Metal-binding</keyword>
<proteinExistence type="inferred from homology"/>
<evidence type="ECO:0000256" key="15">
    <source>
        <dbReference type="SAM" id="SignalP"/>
    </source>
</evidence>
<evidence type="ECO:0000256" key="9">
    <source>
        <dbReference type="ARBA" id="ARBA00022848"/>
    </source>
</evidence>
<evidence type="ECO:0000256" key="5">
    <source>
        <dbReference type="ARBA" id="ARBA00010617"/>
    </source>
</evidence>
<evidence type="ECO:0000313" key="17">
    <source>
        <dbReference type="Proteomes" id="UP000789524"/>
    </source>
</evidence>
<evidence type="ECO:0000256" key="12">
    <source>
        <dbReference type="ARBA" id="ARBA00023033"/>
    </source>
</evidence>
<protein>
    <submittedName>
        <fullName evidence="16">(African queen) hypothetical protein</fullName>
    </submittedName>
</protein>
<comment type="caution">
    <text evidence="16">The sequence shown here is derived from an EMBL/GenBank/DDBJ whole genome shotgun (WGS) entry which is preliminary data.</text>
</comment>
<evidence type="ECO:0000256" key="13">
    <source>
        <dbReference type="ARBA" id="ARBA00023136"/>
    </source>
</evidence>
<evidence type="ECO:0000313" key="16">
    <source>
        <dbReference type="EMBL" id="CAG9569440.1"/>
    </source>
</evidence>
<dbReference type="AlphaFoldDB" id="A0A8J2VWG0"/>
<dbReference type="Pfam" id="PF00067">
    <property type="entry name" value="p450"/>
    <property type="match status" value="2"/>
</dbReference>
<dbReference type="Proteomes" id="UP000789524">
    <property type="component" value="Unassembled WGS sequence"/>
</dbReference>
<sequence>MLLLILLWMLVFLFWIWLRRDINKNEPPTLINLNWKKIYRFAEDGEAITDPEDFVTVSNACLQKDAIYDFGKSWIGNGLITASCSKFESLAEIILKISKNNTHFTDQDIREHVDTFVAAGEDTSSGVIMFCLVTVGSHPQVQGEIHKELQQIFGDEDRDVTKEDLSKLVYLDAVIKETLRFYPISPIVARYIDKDVKLRNCTLSKGHSAVLSIYGIHQHPMWGPDVDKFRPERWLHLPSNHQKYFPAFSFGRRDCIGFWNLIKEMSRECQKLGGVMKVPLGPRTIYVLTDPEDCLTVSNACFHKDRVYDFAKNWIGNGLITASDFQFEPLAEIILKICENNIQLTDQDIREHVDTFIAAGEDTSAGVIMLCLITVGSYPQVQKEIYKELEQIFGDEDRDVTKEDLSKLVYLEAVIKETMRFYPVVPIIGRDLDKDIKLSNCTLSKGRSAVISIYGIHRHPMWGPDPDKFKPERWLHLPSNSQKYFAAFGLGRRICIVLLRLLARTKRSDSTLKAIGNLGLYCCNDIPASSTPLPTHRIGGFIVRGRAHAWLVQVE</sequence>
<dbReference type="InterPro" id="IPR001128">
    <property type="entry name" value="Cyt_P450"/>
</dbReference>
<comment type="subcellular location">
    <subcellularLocation>
        <location evidence="4">Endoplasmic reticulum membrane</location>
        <topology evidence="4">Peripheral membrane protein</topology>
    </subcellularLocation>
    <subcellularLocation>
        <location evidence="3">Microsome membrane</location>
        <topology evidence="3">Peripheral membrane protein</topology>
    </subcellularLocation>
</comment>
<evidence type="ECO:0000256" key="3">
    <source>
        <dbReference type="ARBA" id="ARBA00004174"/>
    </source>
</evidence>
<dbReference type="Gene3D" id="1.10.630.10">
    <property type="entry name" value="Cytochrome P450"/>
    <property type="match status" value="2"/>
</dbReference>
<dbReference type="PANTHER" id="PTHR24291:SF189">
    <property type="entry name" value="CYTOCHROME P450 4C3-RELATED"/>
    <property type="match status" value="1"/>
</dbReference>
<feature type="signal peptide" evidence="15">
    <location>
        <begin position="1"/>
        <end position="18"/>
    </location>
</feature>
<keyword evidence="6 14" id="KW-0349">Heme</keyword>
<feature type="binding site" description="axial binding residue" evidence="14">
    <location>
        <position position="255"/>
    </location>
    <ligand>
        <name>heme</name>
        <dbReference type="ChEBI" id="CHEBI:30413"/>
    </ligand>
    <ligandPart>
        <name>Fe</name>
        <dbReference type="ChEBI" id="CHEBI:18248"/>
    </ligandPart>
</feature>
<dbReference type="PRINTS" id="PR00463">
    <property type="entry name" value="EP450I"/>
</dbReference>
<keyword evidence="11 14" id="KW-0408">Iron</keyword>
<dbReference type="SUPFAM" id="SSF48264">
    <property type="entry name" value="Cytochrome P450"/>
    <property type="match status" value="2"/>
</dbReference>
<dbReference type="GO" id="GO:0005789">
    <property type="term" value="C:endoplasmic reticulum membrane"/>
    <property type="evidence" value="ECO:0007669"/>
    <property type="project" value="UniProtKB-SubCell"/>
</dbReference>
<keyword evidence="12" id="KW-0503">Monooxygenase</keyword>
<keyword evidence="10" id="KW-0560">Oxidoreductase</keyword>
<comment type="similarity">
    <text evidence="5">Belongs to the cytochrome P450 family.</text>
</comment>